<keyword evidence="2" id="KW-1185">Reference proteome</keyword>
<dbReference type="EMBL" id="CALSDN010000008">
    <property type="protein sequence ID" value="CAH6722171.1"/>
    <property type="molecule type" value="Genomic_DNA"/>
</dbReference>
<sequence length="298" mass="34204">MVNYKRWMNEVDENTSIGKLSIPGTHNSAACHVALPSVQCQGESITEQLEHGVRFLDIRCGKLFLKEGDEAKDLQVIHGKFPVKIPFPKKLKDALEEVYDFLDENKSETVIVSLKQEGTDDWNNDQDEFANCIWDNYVNPNKDKWYLDDNVPNLRDAKGKAILFRRFGVKSDKYKGHFGFAAASWKYNTTHDDHDKFAVQDFCELDNVEAIDKKAEYVKNFINDAKSYNSSNNDPKLFINFSSGANFFNTDCWPEKVADKMASVQIDRDFGKGNGIVVLDYVEKDNWKLVKKLVDQNF</sequence>
<accession>A0ACA9YBL2</accession>
<proteinExistence type="predicted"/>
<dbReference type="Proteomes" id="UP001152531">
    <property type="component" value="Unassembled WGS sequence"/>
</dbReference>
<name>A0ACA9YBL2_9ASCO</name>
<protein>
    <submittedName>
        <fullName evidence="1">Uncharacterized protein</fullName>
    </submittedName>
</protein>
<gene>
    <name evidence="1" type="ORF">CLIB1444_08S03488</name>
</gene>
<evidence type="ECO:0000313" key="1">
    <source>
        <dbReference type="EMBL" id="CAH6722171.1"/>
    </source>
</evidence>
<reference evidence="1" key="1">
    <citation type="submission" date="2022-06" db="EMBL/GenBank/DDBJ databases">
        <authorList>
            <person name="Legras J.-L."/>
            <person name="Devillers H."/>
            <person name="Grondin C."/>
        </authorList>
    </citation>
    <scope>NUCLEOTIDE SEQUENCE</scope>
    <source>
        <strain evidence="1">CLIB 1444</strain>
    </source>
</reference>
<evidence type="ECO:0000313" key="2">
    <source>
        <dbReference type="Proteomes" id="UP001152531"/>
    </source>
</evidence>
<comment type="caution">
    <text evidence="1">The sequence shown here is derived from an EMBL/GenBank/DDBJ whole genome shotgun (WGS) entry which is preliminary data.</text>
</comment>
<organism evidence="1 2">
    <name type="scientific">[Candida] jaroonii</name>
    <dbReference type="NCBI Taxonomy" id="467808"/>
    <lineage>
        <taxon>Eukaryota</taxon>
        <taxon>Fungi</taxon>
        <taxon>Dikarya</taxon>
        <taxon>Ascomycota</taxon>
        <taxon>Saccharomycotina</taxon>
        <taxon>Pichiomycetes</taxon>
        <taxon>Debaryomycetaceae</taxon>
        <taxon>Yamadazyma</taxon>
    </lineage>
</organism>